<evidence type="ECO:0000259" key="4">
    <source>
        <dbReference type="PROSITE" id="PS51379"/>
    </source>
</evidence>
<dbReference type="Gene3D" id="3.40.50.720">
    <property type="entry name" value="NAD(P)-binding Rossmann-like Domain"/>
    <property type="match status" value="1"/>
</dbReference>
<keyword evidence="6" id="KW-1185">Reference proteome</keyword>
<dbReference type="PANTHER" id="PTHR42783:SF3">
    <property type="entry name" value="GLUTAMATE SYNTHASE [NADPH] SMALL CHAIN-RELATED"/>
    <property type="match status" value="1"/>
</dbReference>
<accession>A0A4R3HZY2</accession>
<dbReference type="SUPFAM" id="SSF51971">
    <property type="entry name" value="Nucleotide-binding domain"/>
    <property type="match status" value="2"/>
</dbReference>
<dbReference type="EMBL" id="SLZR01000013">
    <property type="protein sequence ID" value="TCS38977.1"/>
    <property type="molecule type" value="Genomic_DNA"/>
</dbReference>
<keyword evidence="3" id="KW-0411">Iron-sulfur</keyword>
<dbReference type="GO" id="GO:0016491">
    <property type="term" value="F:oxidoreductase activity"/>
    <property type="evidence" value="ECO:0007669"/>
    <property type="project" value="InterPro"/>
</dbReference>
<feature type="domain" description="4Fe-4S ferredoxin-type" evidence="4">
    <location>
        <begin position="935"/>
        <end position="965"/>
    </location>
</feature>
<proteinExistence type="predicted"/>
<dbReference type="PRINTS" id="PR00469">
    <property type="entry name" value="PNDRDTASEII"/>
</dbReference>
<dbReference type="InterPro" id="IPR023753">
    <property type="entry name" value="FAD/NAD-binding_dom"/>
</dbReference>
<dbReference type="SUPFAM" id="SSF46548">
    <property type="entry name" value="alpha-helical ferredoxin"/>
    <property type="match status" value="1"/>
</dbReference>
<dbReference type="OrthoDB" id="9810782at2"/>
<dbReference type="GO" id="GO:0046872">
    <property type="term" value="F:metal ion binding"/>
    <property type="evidence" value="ECO:0007669"/>
    <property type="project" value="UniProtKB-KW"/>
</dbReference>
<dbReference type="SUPFAM" id="SSF54862">
    <property type="entry name" value="4Fe-4S ferredoxins"/>
    <property type="match status" value="1"/>
</dbReference>
<gene>
    <name evidence="5" type="ORF">BCF53_11323</name>
</gene>
<protein>
    <submittedName>
        <fullName evidence="5">Putative selenate reductase</fullName>
    </submittedName>
</protein>
<dbReference type="InterPro" id="IPR009051">
    <property type="entry name" value="Helical_ferredxn"/>
</dbReference>
<sequence length="1038" mass="113793">MSDIMRPVPFAELLTRVFSELKTNASIFGLPIAQFYRASKNEAFSVWGESCQTPVGPAAGPHTQLAQNIVSSYLAGGRFMELKTVQKLDRLEIAKPCIDAEDEAYNCEWSTEYTLPKAYDEYLKGWMILHLLEGIFNPQVPAGRRSFVFNMSVGYDLDGIKTAPMQEYIANMLDSSEHPKFSQYKTELKSFIESTPLAEVVGQALSRDDLIERVDAISPVLTQGITISTLHGCPPQEIEAICRYMIDERGINTFVKLNPTLLGYPRVRAILDGAGFDHVCLSEEAFSHDLQMTDAKTMLKRLVALGKEKGIGFGVKLTNTLGTLNKKGRLPEKEMYMSGRALFPLSINLALELSQEFNGELPISYSGGASKLNIREIFETGIRPITMATELLKPGGYLRLKDCAAELDASSEWQMSKIDLAKLEALATKALSASYTQKEWRGPEDISVNKPVPLTDCSVAPCKVACPISQDIPEYIRLAGEGKYVEALDVIYAKNALPSITGHICDHECQFNCTRRDYEGAVNIREMKKITLQQGWEGYKAKWNKPALDESKQPVAVIGAGPAGLSAGYFLARAGHPVTIFEKEHSAGGVVQNIIPQFRIPRETIEHDINFVQQHGVQIEYGANPNTRIDELKASGYKYICLGVGADKGNPITIEGDNPNRFKSLEFLRAFNEDSSLRIGKEVVVVGGGNTAMDSARAALRVPGVEKVTVLYRRTEAEMPAHKDEYKLAVADGVEFMFLANPEQFSASGIVTARVMELAEPDEKGRRRPVATKATIELTADALITAVGEQANVSALSRMGLPLAENGWPVVAEGSCETAVENVFLLGDANTGPASIVSAIAGARKATDAILEREQQSFAPLVEKQKVTQAEVFERKGLIAATLIEPAQVTAANQAKFAEQEAQRCLQCSYICSKCVDVCPNRANVSLKVPGFNNEVQVIHLDAYCNECGNCAQFCPWDSKPYKDKFTLFSLRDDFNNSTNNGFFVEGDDVLLRAQGDVLQLQLSGSQLKDVPVALAKEAALINEIVGSHGYLLGEVEL</sequence>
<dbReference type="PRINTS" id="PR00368">
    <property type="entry name" value="FADPNR"/>
</dbReference>
<reference evidence="5 6" key="1">
    <citation type="submission" date="2019-03" db="EMBL/GenBank/DDBJ databases">
        <title>Genomic Encyclopedia of Archaeal and Bacterial Type Strains, Phase II (KMG-II): from individual species to whole genera.</title>
        <authorList>
            <person name="Goeker M."/>
        </authorList>
    </citation>
    <scope>NUCLEOTIDE SEQUENCE [LARGE SCALE GENOMIC DNA]</scope>
    <source>
        <strain evidence="5 6">DSM 15388</strain>
    </source>
</reference>
<dbReference type="AlphaFoldDB" id="A0A4R3HZY2"/>
<dbReference type="Pfam" id="PF14691">
    <property type="entry name" value="Fer4_20"/>
    <property type="match status" value="1"/>
</dbReference>
<organism evidence="5 6">
    <name type="scientific">Reinekea marinisedimentorum</name>
    <dbReference type="NCBI Taxonomy" id="230495"/>
    <lineage>
        <taxon>Bacteria</taxon>
        <taxon>Pseudomonadati</taxon>
        <taxon>Pseudomonadota</taxon>
        <taxon>Gammaproteobacteria</taxon>
        <taxon>Oceanospirillales</taxon>
        <taxon>Saccharospirillaceae</taxon>
        <taxon>Reinekea</taxon>
    </lineage>
</organism>
<dbReference type="PROSITE" id="PS00198">
    <property type="entry name" value="4FE4S_FER_1"/>
    <property type="match status" value="1"/>
</dbReference>
<comment type="caution">
    <text evidence="5">The sequence shown here is derived from an EMBL/GenBank/DDBJ whole genome shotgun (WGS) entry which is preliminary data.</text>
</comment>
<evidence type="ECO:0000313" key="5">
    <source>
        <dbReference type="EMBL" id="TCS38977.1"/>
    </source>
</evidence>
<dbReference type="InterPro" id="IPR036188">
    <property type="entry name" value="FAD/NAD-bd_sf"/>
</dbReference>
<dbReference type="InterPro" id="IPR017900">
    <property type="entry name" value="4Fe4S_Fe_S_CS"/>
</dbReference>
<dbReference type="InterPro" id="IPR017701">
    <property type="entry name" value="Se_rdtase_YgfK"/>
</dbReference>
<dbReference type="RefSeq" id="WP_132702434.1">
    <property type="nucleotide sequence ID" value="NZ_SLZR01000013.1"/>
</dbReference>
<name>A0A4R3HZY2_9GAMM</name>
<dbReference type="Gene3D" id="3.50.50.60">
    <property type="entry name" value="FAD/NAD(P)-binding domain"/>
    <property type="match status" value="1"/>
</dbReference>
<dbReference type="GO" id="GO:0051536">
    <property type="term" value="F:iron-sulfur cluster binding"/>
    <property type="evidence" value="ECO:0007669"/>
    <property type="project" value="UniProtKB-KW"/>
</dbReference>
<dbReference type="Proteomes" id="UP000295793">
    <property type="component" value="Unassembled WGS sequence"/>
</dbReference>
<dbReference type="SUPFAM" id="SSF51395">
    <property type="entry name" value="FMN-linked oxidoreductases"/>
    <property type="match status" value="1"/>
</dbReference>
<dbReference type="PANTHER" id="PTHR42783">
    <property type="entry name" value="GLUTAMATE SYNTHASE [NADPH] SMALL CHAIN"/>
    <property type="match status" value="1"/>
</dbReference>
<evidence type="ECO:0000256" key="1">
    <source>
        <dbReference type="ARBA" id="ARBA00022723"/>
    </source>
</evidence>
<dbReference type="Gene3D" id="1.10.1060.10">
    <property type="entry name" value="Alpha-helical ferredoxin"/>
    <property type="match status" value="1"/>
</dbReference>
<dbReference type="InterPro" id="IPR017896">
    <property type="entry name" value="4Fe4S_Fe-S-bd"/>
</dbReference>
<keyword evidence="1" id="KW-0479">Metal-binding</keyword>
<dbReference type="Pfam" id="PF07992">
    <property type="entry name" value="Pyr_redox_2"/>
    <property type="match status" value="1"/>
</dbReference>
<dbReference type="InterPro" id="IPR028261">
    <property type="entry name" value="DPD_II"/>
</dbReference>
<dbReference type="PROSITE" id="PS51379">
    <property type="entry name" value="4FE4S_FER_2"/>
    <property type="match status" value="1"/>
</dbReference>
<evidence type="ECO:0000256" key="3">
    <source>
        <dbReference type="ARBA" id="ARBA00023014"/>
    </source>
</evidence>
<evidence type="ECO:0000313" key="6">
    <source>
        <dbReference type="Proteomes" id="UP000295793"/>
    </source>
</evidence>
<evidence type="ECO:0000256" key="2">
    <source>
        <dbReference type="ARBA" id="ARBA00023004"/>
    </source>
</evidence>
<dbReference type="NCBIfam" id="TIGR03315">
    <property type="entry name" value="Se_ygfK"/>
    <property type="match status" value="1"/>
</dbReference>
<keyword evidence="2" id="KW-0408">Iron</keyword>